<keyword evidence="5" id="KW-0269">Exonuclease</keyword>
<dbReference type="Gene3D" id="3.30.420.10">
    <property type="entry name" value="Ribonuclease H-like superfamily/Ribonuclease H"/>
    <property type="match status" value="1"/>
</dbReference>
<evidence type="ECO:0000256" key="1">
    <source>
        <dbReference type="ARBA" id="ARBA00004123"/>
    </source>
</evidence>
<evidence type="ECO:0000256" key="3">
    <source>
        <dbReference type="ARBA" id="ARBA00022722"/>
    </source>
</evidence>
<dbReference type="PANTHER" id="PTHR12801">
    <property type="entry name" value="RNA EXONUCLEASE REXO1 / RECO3 FAMILY MEMBER-RELATED"/>
    <property type="match status" value="1"/>
</dbReference>
<evidence type="ECO:0000259" key="8">
    <source>
        <dbReference type="SMART" id="SM00479"/>
    </source>
</evidence>
<keyword evidence="6" id="KW-0539">Nucleus</keyword>
<comment type="similarity">
    <text evidence="2">Belongs to the REXO1/REXO3 family.</text>
</comment>
<dbReference type="CDD" id="cd06145">
    <property type="entry name" value="REX1_like"/>
    <property type="match status" value="1"/>
</dbReference>
<dbReference type="InterPro" id="IPR012337">
    <property type="entry name" value="RNaseH-like_sf"/>
</dbReference>
<evidence type="ECO:0000256" key="7">
    <source>
        <dbReference type="SAM" id="MobiDB-lite"/>
    </source>
</evidence>
<dbReference type="GO" id="GO:0010629">
    <property type="term" value="P:negative regulation of gene expression"/>
    <property type="evidence" value="ECO:0007669"/>
    <property type="project" value="UniProtKB-ARBA"/>
</dbReference>
<dbReference type="SMART" id="SM00479">
    <property type="entry name" value="EXOIII"/>
    <property type="match status" value="1"/>
</dbReference>
<protein>
    <recommendedName>
        <fullName evidence="8">Exonuclease domain-containing protein</fullName>
    </recommendedName>
</protein>
<reference evidence="9 10" key="1">
    <citation type="submission" date="2016-07" db="EMBL/GenBank/DDBJ databases">
        <title>Pervasive Adenine N6-methylation of Active Genes in Fungi.</title>
        <authorList>
            <consortium name="DOE Joint Genome Institute"/>
            <person name="Mondo S.J."/>
            <person name="Dannebaum R.O."/>
            <person name="Kuo R.C."/>
            <person name="Labutti K."/>
            <person name="Haridas S."/>
            <person name="Kuo A."/>
            <person name="Salamov A."/>
            <person name="Ahrendt S.R."/>
            <person name="Lipzen A."/>
            <person name="Sullivan W."/>
            <person name="Andreopoulos W.B."/>
            <person name="Clum A."/>
            <person name="Lindquist E."/>
            <person name="Daum C."/>
            <person name="Ramamoorthy G.K."/>
            <person name="Gryganskyi A."/>
            <person name="Culley D."/>
            <person name="Magnuson J.K."/>
            <person name="James T.Y."/>
            <person name="O'Malley M.A."/>
            <person name="Stajich J.E."/>
            <person name="Spatafora J.W."/>
            <person name="Visel A."/>
            <person name="Grigoriev I.V."/>
        </authorList>
    </citation>
    <scope>NUCLEOTIDE SEQUENCE [LARGE SCALE GENOMIC DNA]</scope>
    <source>
        <strain evidence="9 10">NRRL 1336</strain>
    </source>
</reference>
<evidence type="ECO:0000313" key="10">
    <source>
        <dbReference type="Proteomes" id="UP000193560"/>
    </source>
</evidence>
<sequence>MTSVSEPPSSPKRPLPAMEASSSDTTKKLKLEDTNDDLAARLQTLPKKERKKYHRAKKLGQRVDIENGKLILHPKVHIRHHRDFASFNDIRTLILGTMLHDIKLPKGMEFYEREKLSKCVVLDMPMLDPSTTDEDDDHYYHTLSKSILPPPVYNQWNDPTQPYASFLHHLGIHVDDDDCEAENDAFGKVASGLCDRRKGLVNRFSQIVQCHLTKSQVKQYRKQADEQKDNAVSAEELMLTRQEMINENYPLHSSVQDDNRNNNNNNEEDDDNGALPEGWIETPAGKQGTKTSKKLLAMDCEMCRSGRRLVLTKVALVDEDHRVLLNEFVMPDCPITDYVTDYSGVDEASLQGVTTTLQDIQQQLLQYIDDDTILVGHGLVNDLRVLKMRHPHIIDTSVIYHHKNGPPYKASLKDLTTFILQRQIQENKTTPATTTVTTTTTTTNTAARGHDPCEDAIASMELVQLKIKKGLKFGLHSDYLTELMVERLKRHGKSGVMIDVADDGIVHDTLLAKELLKGADCDEQIYTTASDNQAAMALALEHHAVKDLVLLKLSNNNGSATTTTTTTTMDQVKWLYDQLDKNTALIMLAGNNKTEELDRLRKKWCTYKADLKTRPLDEIPENERWTEEDEQRLDTLVELAKRYYIIPSIKF</sequence>
<feature type="domain" description="Exonuclease" evidence="8">
    <location>
        <begin position="294"/>
        <end position="472"/>
    </location>
</feature>
<keyword evidence="4" id="KW-0378">Hydrolase</keyword>
<name>A0A1X2I873_9FUNG</name>
<comment type="subcellular location">
    <subcellularLocation>
        <location evidence="1">Nucleus</location>
    </subcellularLocation>
</comment>
<dbReference type="InterPro" id="IPR013520">
    <property type="entry name" value="Ribonucl_H"/>
</dbReference>
<feature type="region of interest" description="Disordered" evidence="7">
    <location>
        <begin position="251"/>
        <end position="287"/>
    </location>
</feature>
<dbReference type="OrthoDB" id="206335at2759"/>
<organism evidence="9 10">
    <name type="scientific">Absidia repens</name>
    <dbReference type="NCBI Taxonomy" id="90262"/>
    <lineage>
        <taxon>Eukaryota</taxon>
        <taxon>Fungi</taxon>
        <taxon>Fungi incertae sedis</taxon>
        <taxon>Mucoromycota</taxon>
        <taxon>Mucoromycotina</taxon>
        <taxon>Mucoromycetes</taxon>
        <taxon>Mucorales</taxon>
        <taxon>Cunninghamellaceae</taxon>
        <taxon>Absidia</taxon>
    </lineage>
</organism>
<dbReference type="GO" id="GO:0003676">
    <property type="term" value="F:nucleic acid binding"/>
    <property type="evidence" value="ECO:0007669"/>
    <property type="project" value="InterPro"/>
</dbReference>
<dbReference type="FunFam" id="3.30.420.10:FF:000031">
    <property type="entry name" value="RNA exonuclease 1"/>
    <property type="match status" value="1"/>
</dbReference>
<dbReference type="InterPro" id="IPR034922">
    <property type="entry name" value="REX1-like_exo"/>
</dbReference>
<comment type="caution">
    <text evidence="9">The sequence shown here is derived from an EMBL/GenBank/DDBJ whole genome shotgun (WGS) entry which is preliminary data.</text>
</comment>
<dbReference type="InterPro" id="IPR036397">
    <property type="entry name" value="RNaseH_sf"/>
</dbReference>
<proteinExistence type="inferred from homology"/>
<keyword evidence="3" id="KW-0540">Nuclease</keyword>
<accession>A0A1X2I873</accession>
<dbReference type="STRING" id="90262.A0A1X2I873"/>
<dbReference type="Proteomes" id="UP000193560">
    <property type="component" value="Unassembled WGS sequence"/>
</dbReference>
<dbReference type="EMBL" id="MCGE01000021">
    <property type="protein sequence ID" value="ORZ11464.1"/>
    <property type="molecule type" value="Genomic_DNA"/>
</dbReference>
<gene>
    <name evidence="9" type="ORF">BCR42DRAFT_421173</name>
</gene>
<evidence type="ECO:0000256" key="2">
    <source>
        <dbReference type="ARBA" id="ARBA00006357"/>
    </source>
</evidence>
<dbReference type="InterPro" id="IPR047021">
    <property type="entry name" value="REXO1/3/4-like"/>
</dbReference>
<evidence type="ECO:0000256" key="5">
    <source>
        <dbReference type="ARBA" id="ARBA00022839"/>
    </source>
</evidence>
<evidence type="ECO:0000256" key="4">
    <source>
        <dbReference type="ARBA" id="ARBA00022801"/>
    </source>
</evidence>
<dbReference type="SUPFAM" id="SSF53098">
    <property type="entry name" value="Ribonuclease H-like"/>
    <property type="match status" value="1"/>
</dbReference>
<evidence type="ECO:0000313" key="9">
    <source>
        <dbReference type="EMBL" id="ORZ11464.1"/>
    </source>
</evidence>
<evidence type="ECO:0000256" key="6">
    <source>
        <dbReference type="ARBA" id="ARBA00023242"/>
    </source>
</evidence>
<feature type="region of interest" description="Disordered" evidence="7">
    <location>
        <begin position="1"/>
        <end position="35"/>
    </location>
</feature>
<dbReference type="PANTHER" id="PTHR12801:SF115">
    <property type="entry name" value="FI18136P1-RELATED"/>
    <property type="match status" value="1"/>
</dbReference>
<dbReference type="GO" id="GO:0004527">
    <property type="term" value="F:exonuclease activity"/>
    <property type="evidence" value="ECO:0007669"/>
    <property type="project" value="UniProtKB-KW"/>
</dbReference>
<dbReference type="GO" id="GO:0005634">
    <property type="term" value="C:nucleus"/>
    <property type="evidence" value="ECO:0007669"/>
    <property type="project" value="UniProtKB-SubCell"/>
</dbReference>
<keyword evidence="10" id="KW-1185">Reference proteome</keyword>
<dbReference type="AlphaFoldDB" id="A0A1X2I873"/>